<feature type="domain" description="Cytosol aminopeptidase" evidence="9">
    <location>
        <begin position="82"/>
        <end position="89"/>
    </location>
</feature>
<evidence type="ECO:0000256" key="2">
    <source>
        <dbReference type="ARBA" id="ARBA00022438"/>
    </source>
</evidence>
<evidence type="ECO:0000256" key="6">
    <source>
        <dbReference type="ARBA" id="ARBA00049972"/>
    </source>
</evidence>
<comment type="similarity">
    <text evidence="1">Belongs to the peptidase M17 family.</text>
</comment>
<name>A0A3C1KAE7_9MICO</name>
<dbReference type="PANTHER" id="PTHR11963:SF23">
    <property type="entry name" value="CYTOSOL AMINOPEPTIDASE"/>
    <property type="match status" value="1"/>
</dbReference>
<dbReference type="GO" id="GO:0005737">
    <property type="term" value="C:cytoplasm"/>
    <property type="evidence" value="ECO:0007669"/>
    <property type="project" value="InterPro"/>
</dbReference>
<organism evidence="10 11">
    <name type="scientific">Microbacterium ginsengisoli</name>
    <dbReference type="NCBI Taxonomy" id="400772"/>
    <lineage>
        <taxon>Bacteria</taxon>
        <taxon>Bacillati</taxon>
        <taxon>Actinomycetota</taxon>
        <taxon>Actinomycetes</taxon>
        <taxon>Micrococcales</taxon>
        <taxon>Microbacteriaceae</taxon>
        <taxon>Microbacterium</taxon>
    </lineage>
</organism>
<comment type="caution">
    <text evidence="10">The sequence shown here is derived from an EMBL/GenBank/DDBJ whole genome shotgun (WGS) entry which is preliminary data.</text>
</comment>
<dbReference type="Gene3D" id="3.40.630.10">
    <property type="entry name" value="Zn peptidases"/>
    <property type="match status" value="1"/>
</dbReference>
<evidence type="ECO:0000256" key="5">
    <source>
        <dbReference type="ARBA" id="ARBA00033172"/>
    </source>
</evidence>
<dbReference type="GO" id="GO:0006508">
    <property type="term" value="P:proteolysis"/>
    <property type="evidence" value="ECO:0007669"/>
    <property type="project" value="UniProtKB-KW"/>
</dbReference>
<accession>A0A3C1KAE7</accession>
<keyword evidence="4" id="KW-0378">Hydrolase</keyword>
<evidence type="ECO:0000256" key="1">
    <source>
        <dbReference type="ARBA" id="ARBA00009528"/>
    </source>
</evidence>
<dbReference type="InterPro" id="IPR011356">
    <property type="entry name" value="Leucine_aapep/pepB"/>
</dbReference>
<feature type="non-terminal residue" evidence="10">
    <location>
        <position position="1"/>
    </location>
</feature>
<evidence type="ECO:0000256" key="3">
    <source>
        <dbReference type="ARBA" id="ARBA00022670"/>
    </source>
</evidence>
<sequence>GKGITFDTGGLSLKPAGSMVGMKYDMCGAATVLAVARAAARLAVPVRVTAWLCIADNMPSGSATRPGDVLRIADGQTVEVLNTDAEGRLVLADGLVAASRENPDLIVDVATLTGAITTALGTRHTGVMGEEGAVAAYLAAAERVSELAWPLPLPDHMEDELDSPIADLVNAKIGDPAGGSLFAGLFLRRFVGRLSDADDAPRIPWVHLDIAGVGMNKGGGYGFTDKGPTAATVRSLIELIGTRA</sequence>
<comment type="function">
    <text evidence="6">Presumably involved in the processing and regular turnover of intracellular proteins. Catalyzes the removal of unsubstituted N-terminal amino acids from various peptides.</text>
</comment>
<dbReference type="Proteomes" id="UP000257479">
    <property type="component" value="Unassembled WGS sequence"/>
</dbReference>
<dbReference type="PANTHER" id="PTHR11963">
    <property type="entry name" value="LEUCINE AMINOPEPTIDASE-RELATED"/>
    <property type="match status" value="1"/>
</dbReference>
<evidence type="ECO:0000256" key="7">
    <source>
        <dbReference type="ARBA" id="ARBA00050021"/>
    </source>
</evidence>
<dbReference type="InterPro" id="IPR000819">
    <property type="entry name" value="Peptidase_M17_C"/>
</dbReference>
<reference evidence="10 11" key="1">
    <citation type="journal article" date="2018" name="Nat. Biotechnol.">
        <title>A standardized bacterial taxonomy based on genome phylogeny substantially revises the tree of life.</title>
        <authorList>
            <person name="Parks D.H."/>
            <person name="Chuvochina M."/>
            <person name="Waite D.W."/>
            <person name="Rinke C."/>
            <person name="Skarshewski A."/>
            <person name="Chaumeil P.A."/>
            <person name="Hugenholtz P."/>
        </authorList>
    </citation>
    <scope>NUCLEOTIDE SEQUENCE [LARGE SCALE GENOMIC DNA]</scope>
    <source>
        <strain evidence="10">UBA9152</strain>
    </source>
</reference>
<dbReference type="SUPFAM" id="SSF53187">
    <property type="entry name" value="Zn-dependent exopeptidases"/>
    <property type="match status" value="1"/>
</dbReference>
<dbReference type="PRINTS" id="PR00481">
    <property type="entry name" value="LAMNOPPTDASE"/>
</dbReference>
<evidence type="ECO:0000313" key="10">
    <source>
        <dbReference type="EMBL" id="HAN23206.1"/>
    </source>
</evidence>
<dbReference type="EMBL" id="DMNG01000019">
    <property type="protein sequence ID" value="HAN23206.1"/>
    <property type="molecule type" value="Genomic_DNA"/>
</dbReference>
<evidence type="ECO:0000256" key="4">
    <source>
        <dbReference type="ARBA" id="ARBA00022801"/>
    </source>
</evidence>
<dbReference type="Pfam" id="PF00883">
    <property type="entry name" value="Peptidase_M17"/>
    <property type="match status" value="1"/>
</dbReference>
<dbReference type="GO" id="GO:0030145">
    <property type="term" value="F:manganese ion binding"/>
    <property type="evidence" value="ECO:0007669"/>
    <property type="project" value="InterPro"/>
</dbReference>
<keyword evidence="3" id="KW-0645">Protease</keyword>
<dbReference type="PROSITE" id="PS00631">
    <property type="entry name" value="CYTOSOL_AP"/>
    <property type="match status" value="1"/>
</dbReference>
<dbReference type="AlphaFoldDB" id="A0A3C1KAE7"/>
<proteinExistence type="inferred from homology"/>
<keyword evidence="2 10" id="KW-0031">Aminopeptidase</keyword>
<evidence type="ECO:0000313" key="11">
    <source>
        <dbReference type="Proteomes" id="UP000257479"/>
    </source>
</evidence>
<evidence type="ECO:0000259" key="9">
    <source>
        <dbReference type="PROSITE" id="PS00631"/>
    </source>
</evidence>
<evidence type="ECO:0000256" key="8">
    <source>
        <dbReference type="ARBA" id="ARBA00050061"/>
    </source>
</evidence>
<gene>
    <name evidence="10" type="ORF">DCP95_01365</name>
</gene>
<protein>
    <recommendedName>
        <fullName evidence="7">Probable cytosol aminopeptidase</fullName>
    </recommendedName>
    <alternativeName>
        <fullName evidence="8">Leucine aminopeptidase</fullName>
    </alternativeName>
    <alternativeName>
        <fullName evidence="5">Leucyl aminopeptidase</fullName>
    </alternativeName>
</protein>
<dbReference type="GO" id="GO:0070006">
    <property type="term" value="F:metalloaminopeptidase activity"/>
    <property type="evidence" value="ECO:0007669"/>
    <property type="project" value="InterPro"/>
</dbReference>